<protein>
    <submittedName>
        <fullName evidence="1">Uncharacterized protein</fullName>
    </submittedName>
</protein>
<dbReference type="AlphaFoldDB" id="X0ZMP4"/>
<sequence>QFVPLMPFIETRFKMEFDIRPTGADEQLVAFGLTTFGSFGYMFNGFKNFQWWNKSLALPDGLVVNEWNHIRIEYNWSIPGVSYSVWIDDVHQITQAAGFTILACDAIGRRGTLIQGKFDLKKMIMYQGTPAAPTVFIDVPLDVNACVVEPAAIQGTTFNMDLPSCP</sequence>
<comment type="caution">
    <text evidence="1">The sequence shown here is derived from an EMBL/GenBank/DDBJ whole genome shotgun (WGS) entry which is preliminary data.</text>
</comment>
<feature type="non-terminal residue" evidence="1">
    <location>
        <position position="1"/>
    </location>
</feature>
<proteinExistence type="predicted"/>
<reference evidence="1" key="1">
    <citation type="journal article" date="2014" name="Front. Microbiol.">
        <title>High frequency of phylogenetically diverse reductive dehalogenase-homologous genes in deep subseafloor sedimentary metagenomes.</title>
        <authorList>
            <person name="Kawai M."/>
            <person name="Futagami T."/>
            <person name="Toyoda A."/>
            <person name="Takaki Y."/>
            <person name="Nishi S."/>
            <person name="Hori S."/>
            <person name="Arai W."/>
            <person name="Tsubouchi T."/>
            <person name="Morono Y."/>
            <person name="Uchiyama I."/>
            <person name="Ito T."/>
            <person name="Fujiyama A."/>
            <person name="Inagaki F."/>
            <person name="Takami H."/>
        </authorList>
    </citation>
    <scope>NUCLEOTIDE SEQUENCE</scope>
    <source>
        <strain evidence="1">Expedition CK06-06</strain>
    </source>
</reference>
<accession>X0ZMP4</accession>
<organism evidence="1">
    <name type="scientific">marine sediment metagenome</name>
    <dbReference type="NCBI Taxonomy" id="412755"/>
    <lineage>
        <taxon>unclassified sequences</taxon>
        <taxon>metagenomes</taxon>
        <taxon>ecological metagenomes</taxon>
    </lineage>
</organism>
<name>X0ZMP4_9ZZZZ</name>
<evidence type="ECO:0000313" key="1">
    <source>
        <dbReference type="EMBL" id="GAG70679.1"/>
    </source>
</evidence>
<dbReference type="EMBL" id="BART01002968">
    <property type="protein sequence ID" value="GAG70679.1"/>
    <property type="molecule type" value="Genomic_DNA"/>
</dbReference>
<gene>
    <name evidence="1" type="ORF">S01H4_08587</name>
</gene>